<feature type="compositionally biased region" description="Polar residues" evidence="1">
    <location>
        <begin position="181"/>
        <end position="191"/>
    </location>
</feature>
<feature type="region of interest" description="Disordered" evidence="1">
    <location>
        <begin position="181"/>
        <end position="208"/>
    </location>
</feature>
<dbReference type="Proteomes" id="UP000799767">
    <property type="component" value="Unassembled WGS sequence"/>
</dbReference>
<accession>A0A6A6PTJ5</accession>
<reference evidence="2" key="1">
    <citation type="journal article" date="2020" name="Stud. Mycol.">
        <title>101 Dothideomycetes genomes: a test case for predicting lifestyles and emergence of pathogens.</title>
        <authorList>
            <person name="Haridas S."/>
            <person name="Albert R."/>
            <person name="Binder M."/>
            <person name="Bloem J."/>
            <person name="Labutti K."/>
            <person name="Salamov A."/>
            <person name="Andreopoulos B."/>
            <person name="Baker S."/>
            <person name="Barry K."/>
            <person name="Bills G."/>
            <person name="Bluhm B."/>
            <person name="Cannon C."/>
            <person name="Castanera R."/>
            <person name="Culley D."/>
            <person name="Daum C."/>
            <person name="Ezra D."/>
            <person name="Gonzalez J."/>
            <person name="Henrissat B."/>
            <person name="Kuo A."/>
            <person name="Liang C."/>
            <person name="Lipzen A."/>
            <person name="Lutzoni F."/>
            <person name="Magnuson J."/>
            <person name="Mondo S."/>
            <person name="Nolan M."/>
            <person name="Ohm R."/>
            <person name="Pangilinan J."/>
            <person name="Park H.-J."/>
            <person name="Ramirez L."/>
            <person name="Alfaro M."/>
            <person name="Sun H."/>
            <person name="Tritt A."/>
            <person name="Yoshinaga Y."/>
            <person name="Zwiers L.-H."/>
            <person name="Turgeon B."/>
            <person name="Goodwin S."/>
            <person name="Spatafora J."/>
            <person name="Crous P."/>
            <person name="Grigoriev I."/>
        </authorList>
    </citation>
    <scope>NUCLEOTIDE SEQUENCE</scope>
    <source>
        <strain evidence="2">CBS 113389</strain>
    </source>
</reference>
<dbReference type="RefSeq" id="XP_033589574.1">
    <property type="nucleotide sequence ID" value="XM_033729494.1"/>
</dbReference>
<dbReference type="AlphaFoldDB" id="A0A6A6PTJ5"/>
<evidence type="ECO:0000313" key="3">
    <source>
        <dbReference type="Proteomes" id="UP000799767"/>
    </source>
</evidence>
<proteinExistence type="predicted"/>
<name>A0A6A6PTJ5_9PEZI</name>
<sequence>MPHLALTCHGATGDSPRRREAYLQPLVLPRPLQWDGCIETARWVGHHQDIFNDVFNETHLHPLGTCPWGWIAGPVDPARGRLWPHLRRCLRTQRFPPFNLNDHPSTGPAGISLAGLYHTKSRLGRKGMTVHLVLLAVATYFHPSPRPISSTTRPPSPVFPILPAYLALGRPPRAAIDSAYSTTQHRNSNTAHHPAASSASAYSSSPPMPAPGNWPSSCPLATSPLTAAPLV</sequence>
<gene>
    <name evidence="2" type="ORF">BDY17DRAFT_139521</name>
</gene>
<dbReference type="GeneID" id="54470496"/>
<feature type="compositionally biased region" description="Low complexity" evidence="1">
    <location>
        <begin position="194"/>
        <end position="205"/>
    </location>
</feature>
<dbReference type="EMBL" id="MU001635">
    <property type="protein sequence ID" value="KAF2483004.1"/>
    <property type="molecule type" value="Genomic_DNA"/>
</dbReference>
<evidence type="ECO:0000256" key="1">
    <source>
        <dbReference type="SAM" id="MobiDB-lite"/>
    </source>
</evidence>
<keyword evidence="3" id="KW-1185">Reference proteome</keyword>
<organism evidence="2 3">
    <name type="scientific">Neohortaea acidophila</name>
    <dbReference type="NCBI Taxonomy" id="245834"/>
    <lineage>
        <taxon>Eukaryota</taxon>
        <taxon>Fungi</taxon>
        <taxon>Dikarya</taxon>
        <taxon>Ascomycota</taxon>
        <taxon>Pezizomycotina</taxon>
        <taxon>Dothideomycetes</taxon>
        <taxon>Dothideomycetidae</taxon>
        <taxon>Mycosphaerellales</taxon>
        <taxon>Teratosphaeriaceae</taxon>
        <taxon>Neohortaea</taxon>
    </lineage>
</organism>
<evidence type="ECO:0000313" key="2">
    <source>
        <dbReference type="EMBL" id="KAF2483004.1"/>
    </source>
</evidence>
<protein>
    <submittedName>
        <fullName evidence="2">Uncharacterized protein</fullName>
    </submittedName>
</protein>